<keyword evidence="1" id="KW-0812">Transmembrane</keyword>
<dbReference type="KEGG" id="hfl:PUV54_07470"/>
<dbReference type="EMBL" id="CP118166">
    <property type="protein sequence ID" value="WDI33034.1"/>
    <property type="molecule type" value="Genomic_DNA"/>
</dbReference>
<name>A0AAE9ZDX1_9PROT</name>
<dbReference type="Proteomes" id="UP001214043">
    <property type="component" value="Chromosome"/>
</dbReference>
<evidence type="ECO:0000313" key="2">
    <source>
        <dbReference type="EMBL" id="WDI33034.1"/>
    </source>
</evidence>
<proteinExistence type="predicted"/>
<dbReference type="AlphaFoldDB" id="A0AAE9ZDX1"/>
<gene>
    <name evidence="2" type="ORF">PUV54_07470</name>
</gene>
<keyword evidence="3" id="KW-1185">Reference proteome</keyword>
<reference evidence="2" key="1">
    <citation type="submission" date="2023-02" db="EMBL/GenBank/DDBJ databases">
        <title>Genome sequence of Hyphococcus flavus.</title>
        <authorList>
            <person name="Rong J.-C."/>
            <person name="Zhao Q."/>
            <person name="Yi M."/>
            <person name="Wu J.-Y."/>
        </authorList>
    </citation>
    <scope>NUCLEOTIDE SEQUENCE</scope>
    <source>
        <strain evidence="2">MCCC 1K03223</strain>
    </source>
</reference>
<evidence type="ECO:0000313" key="3">
    <source>
        <dbReference type="Proteomes" id="UP001214043"/>
    </source>
</evidence>
<feature type="transmembrane region" description="Helical" evidence="1">
    <location>
        <begin position="12"/>
        <end position="32"/>
    </location>
</feature>
<dbReference type="RefSeq" id="WP_274494993.1">
    <property type="nucleotide sequence ID" value="NZ_CP118166.1"/>
</dbReference>
<protein>
    <submittedName>
        <fullName evidence="2">Uncharacterized protein</fullName>
    </submittedName>
</protein>
<evidence type="ECO:0000256" key="1">
    <source>
        <dbReference type="SAM" id="Phobius"/>
    </source>
</evidence>
<organism evidence="2 3">
    <name type="scientific">Hyphococcus flavus</name>
    <dbReference type="NCBI Taxonomy" id="1866326"/>
    <lineage>
        <taxon>Bacteria</taxon>
        <taxon>Pseudomonadati</taxon>
        <taxon>Pseudomonadota</taxon>
        <taxon>Alphaproteobacteria</taxon>
        <taxon>Parvularculales</taxon>
        <taxon>Parvularculaceae</taxon>
        <taxon>Hyphococcus</taxon>
    </lineage>
</organism>
<sequence length="208" mass="22585">MSEQERKISLNFETIGSIAAMVIGATALFVAWDQAQVMRKQQHASVWPLLSDDFTIDKNEDGYVVELTLANKGVGPALIESAYVTIDGEPASSRPAFMQGVFKNQQPAGSARVNGSSIEGSALGAGDAVSVFKVTWPDTEDNRQSFSALANRYVDGEGPQVSLAVCFCSVFERCFLSEDQYRPRGVKACPEQTDMFTNLLRDQSGADQ</sequence>
<accession>A0AAE9ZDX1</accession>
<keyword evidence="1" id="KW-0472">Membrane</keyword>
<keyword evidence="1" id="KW-1133">Transmembrane helix</keyword>